<dbReference type="Proteomes" id="UP000015106">
    <property type="component" value="Chromosome 6"/>
</dbReference>
<sequence>MVDVGHPGVPYLCASRVLERKHATRRELQLGASWQCGVGVGVGVPDSGFGGDLVEPNGEEVDRGVRVAGAEAEREFTGGRNP</sequence>
<evidence type="ECO:0000313" key="2">
    <source>
        <dbReference type="Proteomes" id="UP000015106"/>
    </source>
</evidence>
<protein>
    <submittedName>
        <fullName evidence="1">Uncharacterized protein</fullName>
    </submittedName>
</protein>
<accession>A0A8R7US45</accession>
<organism evidence="1 2">
    <name type="scientific">Triticum urartu</name>
    <name type="common">Red wild einkorn</name>
    <name type="synonym">Crithodium urartu</name>
    <dbReference type="NCBI Taxonomy" id="4572"/>
    <lineage>
        <taxon>Eukaryota</taxon>
        <taxon>Viridiplantae</taxon>
        <taxon>Streptophyta</taxon>
        <taxon>Embryophyta</taxon>
        <taxon>Tracheophyta</taxon>
        <taxon>Spermatophyta</taxon>
        <taxon>Magnoliopsida</taxon>
        <taxon>Liliopsida</taxon>
        <taxon>Poales</taxon>
        <taxon>Poaceae</taxon>
        <taxon>BOP clade</taxon>
        <taxon>Pooideae</taxon>
        <taxon>Triticodae</taxon>
        <taxon>Triticeae</taxon>
        <taxon>Triticinae</taxon>
        <taxon>Triticum</taxon>
    </lineage>
</organism>
<dbReference type="AlphaFoldDB" id="A0A8R7US45"/>
<reference evidence="1" key="3">
    <citation type="submission" date="2022-06" db="UniProtKB">
        <authorList>
            <consortium name="EnsemblPlants"/>
        </authorList>
    </citation>
    <scope>IDENTIFICATION</scope>
</reference>
<name>A0A8R7US45_TRIUA</name>
<keyword evidence="2" id="KW-1185">Reference proteome</keyword>
<dbReference type="EnsemblPlants" id="TuG1812G0600002372.01.T01">
    <property type="protein sequence ID" value="TuG1812G0600002372.01.T01.cds264427"/>
    <property type="gene ID" value="TuG1812G0600002372.01"/>
</dbReference>
<dbReference type="Gramene" id="TuG1812G0600002372.01.T01">
    <property type="protein sequence ID" value="TuG1812G0600002372.01.T01.cds264427"/>
    <property type="gene ID" value="TuG1812G0600002372.01"/>
</dbReference>
<evidence type="ECO:0000313" key="1">
    <source>
        <dbReference type="EnsemblPlants" id="TuG1812G0600002372.01.T01.cds264427"/>
    </source>
</evidence>
<proteinExistence type="predicted"/>
<reference evidence="2" key="1">
    <citation type="journal article" date="2013" name="Nature">
        <title>Draft genome of the wheat A-genome progenitor Triticum urartu.</title>
        <authorList>
            <person name="Ling H.Q."/>
            <person name="Zhao S."/>
            <person name="Liu D."/>
            <person name="Wang J."/>
            <person name="Sun H."/>
            <person name="Zhang C."/>
            <person name="Fan H."/>
            <person name="Li D."/>
            <person name="Dong L."/>
            <person name="Tao Y."/>
            <person name="Gao C."/>
            <person name="Wu H."/>
            <person name="Li Y."/>
            <person name="Cui Y."/>
            <person name="Guo X."/>
            <person name="Zheng S."/>
            <person name="Wang B."/>
            <person name="Yu K."/>
            <person name="Liang Q."/>
            <person name="Yang W."/>
            <person name="Lou X."/>
            <person name="Chen J."/>
            <person name="Feng M."/>
            <person name="Jian J."/>
            <person name="Zhang X."/>
            <person name="Luo G."/>
            <person name="Jiang Y."/>
            <person name="Liu J."/>
            <person name="Wang Z."/>
            <person name="Sha Y."/>
            <person name="Zhang B."/>
            <person name="Wu H."/>
            <person name="Tang D."/>
            <person name="Shen Q."/>
            <person name="Xue P."/>
            <person name="Zou S."/>
            <person name="Wang X."/>
            <person name="Liu X."/>
            <person name="Wang F."/>
            <person name="Yang Y."/>
            <person name="An X."/>
            <person name="Dong Z."/>
            <person name="Zhang K."/>
            <person name="Zhang X."/>
            <person name="Luo M.C."/>
            <person name="Dvorak J."/>
            <person name="Tong Y."/>
            <person name="Wang J."/>
            <person name="Yang H."/>
            <person name="Li Z."/>
            <person name="Wang D."/>
            <person name="Zhang A."/>
            <person name="Wang J."/>
        </authorList>
    </citation>
    <scope>NUCLEOTIDE SEQUENCE</scope>
    <source>
        <strain evidence="2">cv. G1812</strain>
    </source>
</reference>
<reference evidence="1" key="2">
    <citation type="submission" date="2018-03" db="EMBL/GenBank/DDBJ databases">
        <title>The Triticum urartu genome reveals the dynamic nature of wheat genome evolution.</title>
        <authorList>
            <person name="Ling H."/>
            <person name="Ma B."/>
            <person name="Shi X."/>
            <person name="Liu H."/>
            <person name="Dong L."/>
            <person name="Sun H."/>
            <person name="Cao Y."/>
            <person name="Gao Q."/>
            <person name="Zheng S."/>
            <person name="Li Y."/>
            <person name="Yu Y."/>
            <person name="Du H."/>
            <person name="Qi M."/>
            <person name="Li Y."/>
            <person name="Yu H."/>
            <person name="Cui Y."/>
            <person name="Wang N."/>
            <person name="Chen C."/>
            <person name="Wu H."/>
            <person name="Zhao Y."/>
            <person name="Zhang J."/>
            <person name="Li Y."/>
            <person name="Zhou W."/>
            <person name="Zhang B."/>
            <person name="Hu W."/>
            <person name="Eijk M."/>
            <person name="Tang J."/>
            <person name="Witsenboer H."/>
            <person name="Zhao S."/>
            <person name="Li Z."/>
            <person name="Zhang A."/>
            <person name="Wang D."/>
            <person name="Liang C."/>
        </authorList>
    </citation>
    <scope>NUCLEOTIDE SEQUENCE [LARGE SCALE GENOMIC DNA]</scope>
    <source>
        <strain evidence="1">cv. G1812</strain>
    </source>
</reference>